<evidence type="ECO:0000313" key="3">
    <source>
        <dbReference type="EMBL" id="AIX19324.1"/>
    </source>
</evidence>
<accession>A0A0E3F2D2</accession>
<evidence type="ECO:0000256" key="1">
    <source>
        <dbReference type="SAM" id="MobiDB-lite"/>
    </source>
</evidence>
<evidence type="ECO:0000313" key="4">
    <source>
        <dbReference type="Proteomes" id="UP000185334"/>
    </source>
</evidence>
<evidence type="ECO:0000313" key="5">
    <source>
        <dbReference type="Proteomes" id="UP000185335"/>
    </source>
</evidence>
<feature type="region of interest" description="Disordered" evidence="1">
    <location>
        <begin position="1"/>
        <end position="48"/>
    </location>
</feature>
<dbReference type="RefSeq" id="YP_009140652.1">
    <property type="nucleotide sequence ID" value="NC_027130.1"/>
</dbReference>
<dbReference type="EMBL" id="KJ019040">
    <property type="protein sequence ID" value="AIX17306.1"/>
    <property type="molecule type" value="Genomic_DNA"/>
</dbReference>
<protein>
    <submittedName>
        <fullName evidence="3">Uncharacterized protein</fullName>
    </submittedName>
</protein>
<keyword evidence="5" id="KW-1185">Reference proteome</keyword>
<sequence length="48" mass="5316">MAKMRKSLSGNSMIESSPKKTRQGTGKHTKYASSSRNAAKKRYRGQGK</sequence>
<dbReference type="OrthoDB" id="27555at10239"/>
<proteinExistence type="predicted"/>
<dbReference type="Proteomes" id="UP000185335">
    <property type="component" value="Segment"/>
</dbReference>
<name>A0A0E3F2D2_9CAUD</name>
<dbReference type="KEGG" id="vg:24405228"/>
<feature type="compositionally biased region" description="Basic residues" evidence="1">
    <location>
        <begin position="38"/>
        <end position="48"/>
    </location>
</feature>
<feature type="compositionally biased region" description="Basic residues" evidence="1">
    <location>
        <begin position="19"/>
        <end position="30"/>
    </location>
</feature>
<organism evidence="3 4">
    <name type="scientific">Synechococcus phage ACG-2014b</name>
    <dbReference type="NCBI Taxonomy" id="1493508"/>
    <lineage>
        <taxon>Viruses</taxon>
        <taxon>Duplodnaviria</taxon>
        <taxon>Heunggongvirae</taxon>
        <taxon>Uroviricota</taxon>
        <taxon>Caudoviricetes</taxon>
        <taxon>Pantevenvirales</taxon>
        <taxon>Kyanoviridae</taxon>
        <taxon>Nereusvirus</taxon>
        <taxon>Nereusvirus tusconc4</taxon>
    </lineage>
</organism>
<reference evidence="4 5" key="1">
    <citation type="submission" date="2013-12" db="EMBL/GenBank/DDBJ databases">
        <title>Ecological redundancy of diverse viral populations within a natural community.</title>
        <authorList>
            <person name="Gregory A.C."/>
            <person name="LaButti K."/>
            <person name="Copeland A."/>
            <person name="Woyke T."/>
            <person name="Sullivan M.B."/>
        </authorList>
    </citation>
    <scope>NUCLEOTIDE SEQUENCE [LARGE SCALE GENOMIC DNA]</scope>
    <source>
        <strain evidence="2">Syn7803C61</strain>
        <strain evidence="3">Syn7803C76</strain>
    </source>
</reference>
<dbReference type="EMBL" id="KJ019049">
    <property type="protein sequence ID" value="AIX19324.1"/>
    <property type="molecule type" value="Genomic_DNA"/>
</dbReference>
<evidence type="ECO:0000313" key="2">
    <source>
        <dbReference type="EMBL" id="AIX17306.1"/>
    </source>
</evidence>
<gene>
    <name evidence="2" type="ORF">Syn7803C61_84</name>
    <name evidence="3" type="ORF">Syn7803C76_84</name>
</gene>
<dbReference type="Proteomes" id="UP000185334">
    <property type="component" value="Segment"/>
</dbReference>